<name>A0A1X7T7R3_AMPQE</name>
<dbReference type="EnsemblMetazoa" id="Aqu2.1.10286_001">
    <property type="protein sequence ID" value="Aqu2.1.10286_001"/>
    <property type="gene ID" value="Aqu2.1.10286"/>
</dbReference>
<reference evidence="4" key="1">
    <citation type="journal article" date="2010" name="Nature">
        <title>The Amphimedon queenslandica genome and the evolution of animal complexity.</title>
        <authorList>
            <person name="Srivastava M."/>
            <person name="Simakov O."/>
            <person name="Chapman J."/>
            <person name="Fahey B."/>
            <person name="Gauthier M.E."/>
            <person name="Mitros T."/>
            <person name="Richards G.S."/>
            <person name="Conaco C."/>
            <person name="Dacre M."/>
            <person name="Hellsten U."/>
            <person name="Larroux C."/>
            <person name="Putnam N.H."/>
            <person name="Stanke M."/>
            <person name="Adamska M."/>
            <person name="Darling A."/>
            <person name="Degnan S.M."/>
            <person name="Oakley T.H."/>
            <person name="Plachetzki D.C."/>
            <person name="Zhai Y."/>
            <person name="Adamski M."/>
            <person name="Calcino A."/>
            <person name="Cummins S.F."/>
            <person name="Goodstein D.M."/>
            <person name="Harris C."/>
            <person name="Jackson D.J."/>
            <person name="Leys S.P."/>
            <person name="Shu S."/>
            <person name="Woodcroft B.J."/>
            <person name="Vervoort M."/>
            <person name="Kosik K.S."/>
            <person name="Manning G."/>
            <person name="Degnan B.M."/>
            <person name="Rokhsar D.S."/>
        </authorList>
    </citation>
    <scope>NUCLEOTIDE SEQUENCE [LARGE SCALE GENOMIC DNA]</scope>
</reference>
<reference evidence="3" key="2">
    <citation type="submission" date="2017-05" db="UniProtKB">
        <authorList>
            <consortium name="EnsemblMetazoa"/>
        </authorList>
    </citation>
    <scope>IDENTIFICATION</scope>
</reference>
<evidence type="ECO:0000256" key="1">
    <source>
        <dbReference type="SAM" id="MobiDB-lite"/>
    </source>
</evidence>
<dbReference type="eggNOG" id="ENOG502QSXX">
    <property type="taxonomic scope" value="Eukaryota"/>
</dbReference>
<dbReference type="OrthoDB" id="8434295at2759"/>
<feature type="compositionally biased region" description="Polar residues" evidence="1">
    <location>
        <begin position="606"/>
        <end position="619"/>
    </location>
</feature>
<feature type="compositionally biased region" description="Basic and acidic residues" evidence="1">
    <location>
        <begin position="581"/>
        <end position="592"/>
    </location>
</feature>
<protein>
    <recommendedName>
        <fullName evidence="2">PH domain-containing protein</fullName>
    </recommendedName>
</protein>
<evidence type="ECO:0000313" key="4">
    <source>
        <dbReference type="Proteomes" id="UP000007879"/>
    </source>
</evidence>
<feature type="region of interest" description="Disordered" evidence="1">
    <location>
        <begin position="1"/>
        <end position="25"/>
    </location>
</feature>
<keyword evidence="4" id="KW-1185">Reference proteome</keyword>
<dbReference type="PANTHER" id="PTHR14383">
    <property type="entry name" value="SWAP-70 RECOMBINASE"/>
    <property type="match status" value="1"/>
</dbReference>
<sequence>MSSSTSEEQLEGSVEGRGSSTLSPARLVGDQVTELTKHTILHAAMILAPRSSVKLPSGSHRIEQFCQELLTALNTHKKPVTKKKKQPVASLPVTELVPSLEVLNFYEGVSSFEEFTAVVCQSIITLMDTEFDQSKLQSLCWEYYSEYFKAEIAYPKWFSQTDLYNLWLIFCSHLSTLSTLLDPDILNDILRMFVAKAGFTWNESFQQGNHTNLDFIKFLSTLVDCFSSIYVDSRVISEIIVDMKDEVVNGVLRKGYLFKKGHQVKNWKRRFFILTRNSLTYYESREKMIVKGSLAINESTHTEVLEEKGEKRHKFLVTCGSSGTEYIMCADDSKTRNEWLLDIAKAIQLEKAFVRSTESEINNSIATFYQLKYGTSEPNLSRLDSTIRHATMSSSSRTHLRIKKISEAGIAGNEDSLLRGRDSETNLSSSSNPRLLEEGGESPGLSGKDGDDFYEEMSGVGGGIEEAAEDSDLDDGAYTFMFHGSPGKTAAASSKENEKEILQSDAMKRAIQLSLSVTSMETSPVKSPHKEAITIGNVKEQTVINEENEEEDNGSSAAVYQRDPTVYVDLEANGITSSGKSMEESSDSHLEWVEPPVPSRRHKNLGQATSLPPLSTTNSVRKESDEVYLPILPNMSPQQRLPPPVSPRKSLALIDKVTTPPTTPSRTDDSDIYYILPPTVPPHRTKGNN</sequence>
<dbReference type="InParanoid" id="A0A1X7T7R3"/>
<dbReference type="KEGG" id="aqu:109589453"/>
<organism evidence="3">
    <name type="scientific">Amphimedon queenslandica</name>
    <name type="common">Sponge</name>
    <dbReference type="NCBI Taxonomy" id="400682"/>
    <lineage>
        <taxon>Eukaryota</taxon>
        <taxon>Metazoa</taxon>
        <taxon>Porifera</taxon>
        <taxon>Demospongiae</taxon>
        <taxon>Heteroscleromorpha</taxon>
        <taxon>Haplosclerida</taxon>
        <taxon>Niphatidae</taxon>
        <taxon>Amphimedon</taxon>
    </lineage>
</organism>
<dbReference type="STRING" id="400682.A0A1X7T7R3"/>
<evidence type="ECO:0000259" key="2">
    <source>
        <dbReference type="PROSITE" id="PS50003"/>
    </source>
</evidence>
<proteinExistence type="predicted"/>
<dbReference type="InterPro" id="IPR001849">
    <property type="entry name" value="PH_domain"/>
</dbReference>
<dbReference type="PROSITE" id="PS50003">
    <property type="entry name" value="PH_DOMAIN"/>
    <property type="match status" value="1"/>
</dbReference>
<feature type="region of interest" description="Disordered" evidence="1">
    <location>
        <begin position="413"/>
        <end position="458"/>
    </location>
</feature>
<dbReference type="AlphaFoldDB" id="A0A1X7T7R3"/>
<dbReference type="SMART" id="SM00233">
    <property type="entry name" value="PH"/>
    <property type="match status" value="1"/>
</dbReference>
<dbReference type="EnsemblMetazoa" id="XM_020005540.1">
    <property type="protein sequence ID" value="XP_019861099.1"/>
    <property type="gene ID" value="LOC109589453"/>
</dbReference>
<dbReference type="Pfam" id="PF00169">
    <property type="entry name" value="PH"/>
    <property type="match status" value="1"/>
</dbReference>
<feature type="region of interest" description="Disordered" evidence="1">
    <location>
        <begin position="577"/>
        <end position="689"/>
    </location>
</feature>
<dbReference type="InterPro" id="IPR011993">
    <property type="entry name" value="PH-like_dom_sf"/>
</dbReference>
<gene>
    <name evidence="3" type="primary">109589453</name>
</gene>
<dbReference type="Proteomes" id="UP000007879">
    <property type="component" value="Unassembled WGS sequence"/>
</dbReference>
<feature type="domain" description="PH" evidence="2">
    <location>
        <begin position="250"/>
        <end position="348"/>
    </location>
</feature>
<dbReference type="Gene3D" id="2.30.29.30">
    <property type="entry name" value="Pleckstrin-homology domain (PH domain)/Phosphotyrosine-binding domain (PTB)"/>
    <property type="match status" value="1"/>
</dbReference>
<accession>A0A1X7T7R3</accession>
<evidence type="ECO:0000313" key="3">
    <source>
        <dbReference type="EnsemblMetazoa" id="Aqu2.1.10286_001"/>
    </source>
</evidence>
<dbReference type="FunFam" id="2.30.29.30:FF:000286">
    <property type="entry name" value="PH-protein kinase domain containing protein"/>
    <property type="match status" value="1"/>
</dbReference>
<dbReference type="PANTHER" id="PTHR14383:SF5">
    <property type="entry name" value="RUN DOMAIN-CONTAINING PROTEIN"/>
    <property type="match status" value="1"/>
</dbReference>
<dbReference type="SUPFAM" id="SSF50729">
    <property type="entry name" value="PH domain-like"/>
    <property type="match status" value="1"/>
</dbReference>